<evidence type="ECO:0000256" key="1">
    <source>
        <dbReference type="ARBA" id="ARBA00004682"/>
    </source>
</evidence>
<evidence type="ECO:0000256" key="5">
    <source>
        <dbReference type="ARBA" id="ARBA00022741"/>
    </source>
</evidence>
<evidence type="ECO:0000256" key="2">
    <source>
        <dbReference type="ARBA" id="ARBA00004720"/>
    </source>
</evidence>
<evidence type="ECO:0000313" key="17">
    <source>
        <dbReference type="Proteomes" id="UP000887575"/>
    </source>
</evidence>
<dbReference type="InterPro" id="IPR014721">
    <property type="entry name" value="Ribsml_uS5_D2-typ_fold_subgr"/>
</dbReference>
<evidence type="ECO:0000313" key="18">
    <source>
        <dbReference type="WBParaSite" id="MBELARI_LOCUS4265"/>
    </source>
</evidence>
<dbReference type="Pfam" id="PF00679">
    <property type="entry name" value="EFG_C"/>
    <property type="match status" value="1"/>
</dbReference>
<sequence length="2509" mass="280287">MDVLPDIDDFDLDPGSDLRYDQDEEEQMEINENRATIPPTSAINALNRIDGRNSNSVVIRKPEDFPPDNVFVHPIDWHMRFPDYSELSALHRAKQRAREEAVDRLANKIEELRTRKETQKNRDHDGINSDIHFEPMVSDVDSICKSEILYEPPSDGTPWIGVSTACNTRRLYIRKIPKNSLKEKSINRRNTGIFETNTLNKLILEANALRAKKLPSEPSHSILPESSPQSNNKTPEGSLWVDRYRPKTFLDLLSEDSVNRNVLTWVKLWDECVFNRSALSHLTHIRDKEKVLLETEAEKPHRPKHKILLLAGSAGVGKTTLATVIAQQTGYDIVHVNASDSRNVSDLEKLLRSVAETKRTINGTKRPQILLLDEIDGAPADAINWLSKAITAIGKKALRRPIIAICNTLYSSNLRELRQHAAVILVNHPHETILAGRLEKIADQEDVLIDRHCIEKLIECTEGDIRLSINTLQFLSRITNRDEFIGEDDVIKACQQNSLGNSNLFEQWAKFLDLNRHYDKRGILMSESTRLITVEKAWMMAGDQRERFVLGLHHNYTRHHPANSFSKISQASNCFVFYDSINRVIQEKQNYGLSRYFYSFYSPLHLLLTTHSKIQLLYPQIDAAAKMKANEECLRSIRANILETYRLPLILEVLPLVLVITQPTFKQANVSLISHTERRALSNISQILVQFGITFKAFSVRDQIQWLYDPLIDSICLFELSNKSKVVLNNAYREEIARLVKQKHVRLDELDAESAMIMDKENLETPSISKEIRKRKWRDFATETTPKMIKSISSANKTKGVSFAYKLTPLNAVKTKEMSQVRTYLLQRIFRKQALRLLTTKKKPSNIRNIGIIAHIDSGKTTITEKFLYLAGMIKSVGNVDSGTTVTDYLDIERERGITVQSAVVHFDWHGHKINLIDTPGHVDFTMEVERSLRVMDGVVVVLDGSVGVQAQTLTVYNQASKFNLPSVFFLNKMDKKGADEKKAIDSIEQKLGVKTILTSSLVRDGGKVTGIVDLLKKSWLDVTSESPRWIAIDKNTRIEEAYLRGHEEMLYSLADCDKEFSDEFLDNNFQNIKANTIYEAILRVTLKRMGSAVSCGSALRWNASVSTALDAVASFLPNPEEELNLSEYFEDQLSALVFKVTHDKRKGPLSYLRVYTGSLKNNATIFNATRGQNEGPAKVFLPYSDELTSVDVITAGNIAVVSGLKKTITGDTLLATDLLGYEAAKKHHTNRKISQTISHDSHRKQAHNVGLHRLSVVKNVKSDKNVLTMTGIETPEPVYYCSVEPPSTSSQHEFEKALSELCVEDPSMRFRVSQETGQMIIEAMGELHLEVIKDRFLTNYGLKVFLGPLQIAYREVILNAASRSTSVEETLNGRIHAASLNLSISPSDAKFKQVSLNLPKDPPPLPPRAEWIQAINEGCMNALQNGPLLGFPISNVSISLDGYTVSGGKINTALISACANRCVSEALDESGVRLAEPVMKLDITVQNLDSSTPGLQPILQELSKRRTQISGVTPIGNSTTISGIIPLAEMPDLASTIRTLSSGYASLHVQVHDYQMLNEHDQEKIIRTSVQRMLRYLSLGRLSKEISRYHSHYVGKGVPTLGIRRETINAWERRAPLAPVHVKKLTKKGVRVLIQPSNRRAFPIQDYVAAGALVKEDLSEAQLIISVKQVPIDQLIPEKAYAFFSHTIKAQQDNMAMLDTILQRKIRLIDYEKIVDEKGKRKVMFGKWAGHAGFIDILHGLGLRLLALGHHTPFLHLGLAHNYSDSHMAINAIRDIGYEIALNKMPRSLGPLVFVFTGSGNVSQGAQELFEHLPHEFVDVATLPKVAQKGQLNKVYGCVVTRADHMVPKSNEGVYNKQEFEEHPENFRSKFATEIAPYASVIINGVYWGVNTPRLLTIPDAKNLLTPVNKYDMPGCPSLPHRLIALCDISADPGGSIEFMTECTTIDKPFTIYDADFNTSKDGFDSKSGCLVCSIDNMPAQMPVEATEQFGNLLFPYVIDMLNCSTDLPFDRLQCAPEVKRAIITNNGGLTPDFEYIADLRKQKALSSSHKTRATGVNEKKVLLLGAGMVSGPVADFYSRQSNVSLTVATESLADGQKLCTSPNISNIVLDVNKEQGTLSDLIKEHDLVVSLLPFTFHTAVAKMCIKHGTDMCTSSYVSPELQELHKAARDAGVTIMNESGLDPGIDHMLAVDCFDKVQEHGGKVTSFVSFCGGLPAPEVSENPLRYKFSWSPKGVLMALLNPARYLMDGKIVDIPAGKVVDSLYPIDFMPGFNLIGYPNRDSTKYADIYGLGSECKTLLRGTLRYRGFVETVKALEAVGLLNSNRSEIFNSTVGPDLTWKELMASLLNQQPDIFPESLINIATERVGKENPVGMRALIELGFFSDIVGERHGSAIDTLAPYLAKVLSFREKERDLVLLNHDIGVQLRNGAKERHRISLVAYGGENGFSAMARTVGYTCAIVSHMILEGEIQKGGVLRPVIKEVYRPVLKRLADFGISATRTVTPMSD</sequence>
<dbReference type="SMART" id="SM00382">
    <property type="entry name" value="AAA"/>
    <property type="match status" value="1"/>
</dbReference>
<dbReference type="Gene3D" id="3.40.50.300">
    <property type="entry name" value="P-loop containing nucleotide triphosphate hydrolases"/>
    <property type="match status" value="2"/>
</dbReference>
<dbReference type="Pfam" id="PF22042">
    <property type="entry name" value="EF-G_D2"/>
    <property type="match status" value="1"/>
</dbReference>
<dbReference type="GO" id="GO:0005759">
    <property type="term" value="C:mitochondrial matrix"/>
    <property type="evidence" value="ECO:0007669"/>
    <property type="project" value="UniProtKB-ARBA"/>
</dbReference>
<evidence type="ECO:0000259" key="16">
    <source>
        <dbReference type="PROSITE" id="PS51722"/>
    </source>
</evidence>
<keyword evidence="5" id="KW-0547">Nucleotide-binding</keyword>
<evidence type="ECO:0000256" key="11">
    <source>
        <dbReference type="ARBA" id="ARBA00023134"/>
    </source>
</evidence>
<dbReference type="InterPro" id="IPR031157">
    <property type="entry name" value="G_TR_CS"/>
</dbReference>
<dbReference type="SMART" id="SM01002">
    <property type="entry name" value="AlaDh_PNT_C"/>
    <property type="match status" value="1"/>
</dbReference>
<dbReference type="GO" id="GO:0003924">
    <property type="term" value="F:GTPase activity"/>
    <property type="evidence" value="ECO:0007669"/>
    <property type="project" value="InterPro"/>
</dbReference>
<dbReference type="InterPro" id="IPR005225">
    <property type="entry name" value="Small_GTP-bd"/>
</dbReference>
<name>A0AAF3FED5_9BILA</name>
<comment type="similarity">
    <text evidence="3">In the N-terminal section; belongs to the AlaDH/PNT family.</text>
</comment>
<evidence type="ECO:0000256" key="8">
    <source>
        <dbReference type="ARBA" id="ARBA00022917"/>
    </source>
</evidence>
<dbReference type="WBParaSite" id="MBELARI_LOCUS4265">
    <property type="protein sequence ID" value="MBELARI_LOCUS4265"/>
    <property type="gene ID" value="MBELARI_LOCUS4265"/>
</dbReference>
<dbReference type="Pfam" id="PF05222">
    <property type="entry name" value="AlaDh_PNT_N"/>
    <property type="match status" value="1"/>
</dbReference>
<dbReference type="GO" id="GO:0019878">
    <property type="term" value="P:lysine biosynthetic process via aminoadipic acid"/>
    <property type="evidence" value="ECO:0007669"/>
    <property type="project" value="TreeGrafter"/>
</dbReference>
<dbReference type="InterPro" id="IPR007698">
    <property type="entry name" value="AlaDH/PNT_NAD(H)-bd"/>
</dbReference>
<keyword evidence="11" id="KW-0342">GTP-binding</keyword>
<dbReference type="Gene3D" id="3.30.70.240">
    <property type="match status" value="1"/>
</dbReference>
<dbReference type="InterPro" id="IPR009000">
    <property type="entry name" value="Transl_B-barrel_sf"/>
</dbReference>
<dbReference type="SUPFAM" id="SSF50447">
    <property type="entry name" value="Translation proteins"/>
    <property type="match status" value="1"/>
</dbReference>
<evidence type="ECO:0000256" key="12">
    <source>
        <dbReference type="ARBA" id="ARBA00023268"/>
    </source>
</evidence>
<dbReference type="FunFam" id="3.40.50.720:FF:000087">
    <property type="entry name" value="alpha-aminoadipic semialdehyde synthase, mitochondrial"/>
    <property type="match status" value="1"/>
</dbReference>
<accession>A0AAF3FED5</accession>
<dbReference type="CDD" id="cd03713">
    <property type="entry name" value="EFG_mtEFG_C"/>
    <property type="match status" value="1"/>
</dbReference>
<dbReference type="InterPro" id="IPR047854">
    <property type="entry name" value="RFC_lid"/>
</dbReference>
<evidence type="ECO:0000256" key="10">
    <source>
        <dbReference type="ARBA" id="ARBA00023128"/>
    </source>
</evidence>
<dbReference type="InterPro" id="IPR009022">
    <property type="entry name" value="EFG_III"/>
</dbReference>
<proteinExistence type="inferred from homology"/>
<dbReference type="InterPro" id="IPR003593">
    <property type="entry name" value="AAA+_ATPase"/>
</dbReference>
<dbReference type="CDD" id="cd00009">
    <property type="entry name" value="AAA"/>
    <property type="match status" value="1"/>
</dbReference>
<dbReference type="SUPFAM" id="SSF52540">
    <property type="entry name" value="P-loop containing nucleoside triphosphate hydrolases"/>
    <property type="match status" value="2"/>
</dbReference>
<dbReference type="CDD" id="cd12189">
    <property type="entry name" value="LKR_SDH_like"/>
    <property type="match status" value="1"/>
</dbReference>
<dbReference type="GO" id="GO:0016887">
    <property type="term" value="F:ATP hydrolysis activity"/>
    <property type="evidence" value="ECO:0007669"/>
    <property type="project" value="InterPro"/>
</dbReference>
<reference evidence="18" key="1">
    <citation type="submission" date="2024-02" db="UniProtKB">
        <authorList>
            <consortium name="WormBaseParasite"/>
        </authorList>
    </citation>
    <scope>IDENTIFICATION</scope>
</reference>
<dbReference type="Gene3D" id="3.30.360.10">
    <property type="entry name" value="Dihydrodipicolinate Reductase, domain 2"/>
    <property type="match status" value="1"/>
</dbReference>
<feature type="region of interest" description="Disordered" evidence="15">
    <location>
        <begin position="215"/>
        <end position="239"/>
    </location>
</feature>
<dbReference type="FunFam" id="3.40.50.300:FF:000514">
    <property type="entry name" value="Ribosome-releasing factor 2, mitochondrial"/>
    <property type="match status" value="1"/>
</dbReference>
<evidence type="ECO:0000256" key="14">
    <source>
        <dbReference type="SAM" id="Coils"/>
    </source>
</evidence>
<dbReference type="InterPro" id="IPR035649">
    <property type="entry name" value="EFG_V"/>
</dbReference>
<dbReference type="GO" id="GO:0006260">
    <property type="term" value="P:DNA replication"/>
    <property type="evidence" value="ECO:0007669"/>
    <property type="project" value="UniProtKB-KW"/>
</dbReference>
<dbReference type="Gene3D" id="3.30.70.870">
    <property type="entry name" value="Elongation Factor G (Translational Gtpase), domain 3"/>
    <property type="match status" value="1"/>
</dbReference>
<keyword evidence="8" id="KW-0648">Protein biosynthesis</keyword>
<dbReference type="InterPro" id="IPR032095">
    <property type="entry name" value="Sacchrp_dh-like_C"/>
</dbReference>
<dbReference type="InterPro" id="IPR005097">
    <property type="entry name" value="Sacchrp_dh_NADP-bd"/>
</dbReference>
<dbReference type="PANTHER" id="PTHR11133:SF22">
    <property type="entry name" value="ALPHA-AMINOADIPIC SEMIALDEHYDE SYNTHASE, MITOCHONDRIAL"/>
    <property type="match status" value="1"/>
</dbReference>
<dbReference type="GO" id="GO:0005525">
    <property type="term" value="F:GTP binding"/>
    <property type="evidence" value="ECO:0007669"/>
    <property type="project" value="UniProtKB-KW"/>
</dbReference>
<dbReference type="PRINTS" id="PR00315">
    <property type="entry name" value="ELONGATNFCT"/>
</dbReference>
<evidence type="ECO:0000256" key="9">
    <source>
        <dbReference type="ARBA" id="ARBA00023002"/>
    </source>
</evidence>
<comment type="similarity">
    <text evidence="13">In the C-terminal section; belongs to the saccharopine dehydrogenase family.</text>
</comment>
<dbReference type="SUPFAM" id="SSF54980">
    <property type="entry name" value="EF-G C-terminal domain-like"/>
    <property type="match status" value="2"/>
</dbReference>
<dbReference type="FunFam" id="3.40.50.720:FF:000072">
    <property type="entry name" value="Saccharopine dehydrogenase [NADP(+), L-glutamate-forming]"/>
    <property type="match status" value="1"/>
</dbReference>
<dbReference type="InterPro" id="IPR007886">
    <property type="entry name" value="AlaDH/PNT_N"/>
</dbReference>
<evidence type="ECO:0000256" key="4">
    <source>
        <dbReference type="ARBA" id="ARBA00022705"/>
    </source>
</evidence>
<dbReference type="InterPro" id="IPR051168">
    <property type="entry name" value="AASS"/>
</dbReference>
<dbReference type="GO" id="GO:0004753">
    <property type="term" value="F:saccharopine dehydrogenase activity"/>
    <property type="evidence" value="ECO:0007669"/>
    <property type="project" value="TreeGrafter"/>
</dbReference>
<dbReference type="NCBIfam" id="TIGR00231">
    <property type="entry name" value="small_GTP"/>
    <property type="match status" value="1"/>
</dbReference>
<feature type="domain" description="Tr-type G" evidence="16">
    <location>
        <begin position="845"/>
        <end position="1121"/>
    </location>
</feature>
<dbReference type="InterPro" id="IPR020568">
    <property type="entry name" value="Ribosomal_Su5_D2-typ_SF"/>
</dbReference>
<evidence type="ECO:0000256" key="7">
    <source>
        <dbReference type="ARBA" id="ARBA00022857"/>
    </source>
</evidence>
<keyword evidence="7" id="KW-0521">NADP</keyword>
<feature type="compositionally biased region" description="Polar residues" evidence="15">
    <location>
        <begin position="224"/>
        <end position="235"/>
    </location>
</feature>
<dbReference type="InterPro" id="IPR053905">
    <property type="entry name" value="EF-G-like_DII"/>
</dbReference>
<dbReference type="PROSITE" id="PS51722">
    <property type="entry name" value="G_TR_2"/>
    <property type="match status" value="1"/>
</dbReference>
<dbReference type="FunFam" id="3.30.360.10:FF:000008">
    <property type="entry name" value="Alpha-aminoadipic semialdehyde synthase, mitochondrial"/>
    <property type="match status" value="1"/>
</dbReference>
<dbReference type="SUPFAM" id="SSF55347">
    <property type="entry name" value="Glyceraldehyde-3-phosphate dehydrogenase-like, C-terminal domain"/>
    <property type="match status" value="1"/>
</dbReference>
<dbReference type="Pfam" id="PF03435">
    <property type="entry name" value="Sacchrp_dh_NADP"/>
    <property type="match status" value="1"/>
</dbReference>
<dbReference type="InterPro" id="IPR005517">
    <property type="entry name" value="Transl_elong_EFG/EF2_IV"/>
</dbReference>
<dbReference type="InterPro" id="IPR003959">
    <property type="entry name" value="ATPase_AAA_core"/>
</dbReference>
<evidence type="ECO:0000256" key="6">
    <source>
        <dbReference type="ARBA" id="ARBA00022840"/>
    </source>
</evidence>
<dbReference type="Gene3D" id="1.10.1870.10">
    <property type="entry name" value="Domain 3, Saccharopine reductase"/>
    <property type="match status" value="1"/>
</dbReference>
<organism evidence="17 18">
    <name type="scientific">Mesorhabditis belari</name>
    <dbReference type="NCBI Taxonomy" id="2138241"/>
    <lineage>
        <taxon>Eukaryota</taxon>
        <taxon>Metazoa</taxon>
        <taxon>Ecdysozoa</taxon>
        <taxon>Nematoda</taxon>
        <taxon>Chromadorea</taxon>
        <taxon>Rhabditida</taxon>
        <taxon>Rhabditina</taxon>
        <taxon>Rhabditomorpha</taxon>
        <taxon>Rhabditoidea</taxon>
        <taxon>Rhabditidae</taxon>
        <taxon>Mesorhabditinae</taxon>
        <taxon>Mesorhabditis</taxon>
    </lineage>
</organism>
<dbReference type="SUPFAM" id="SSF51735">
    <property type="entry name" value="NAD(P)-binding Rossmann-fold domains"/>
    <property type="match status" value="1"/>
</dbReference>
<dbReference type="CDD" id="cd18140">
    <property type="entry name" value="HLD_clamp_RFC"/>
    <property type="match status" value="1"/>
</dbReference>
<keyword evidence="6" id="KW-0067">ATP-binding</keyword>
<dbReference type="InterPro" id="IPR041095">
    <property type="entry name" value="EFG_II"/>
</dbReference>
<dbReference type="Gene3D" id="3.30.230.10">
    <property type="match status" value="1"/>
</dbReference>
<keyword evidence="4" id="KW-0235">DNA replication</keyword>
<dbReference type="InterPro" id="IPR000640">
    <property type="entry name" value="EFG_V-like"/>
</dbReference>
<evidence type="ECO:0000256" key="15">
    <source>
        <dbReference type="SAM" id="MobiDB-lite"/>
    </source>
</evidence>
<dbReference type="Pfam" id="PF14492">
    <property type="entry name" value="EFG_III"/>
    <property type="match status" value="1"/>
</dbReference>
<dbReference type="PANTHER" id="PTHR11133">
    <property type="entry name" value="SACCHAROPINE DEHYDROGENASE"/>
    <property type="match status" value="1"/>
</dbReference>
<dbReference type="SMART" id="SM00889">
    <property type="entry name" value="EFG_IV"/>
    <property type="match status" value="1"/>
</dbReference>
<dbReference type="GO" id="GO:0005524">
    <property type="term" value="F:ATP binding"/>
    <property type="evidence" value="ECO:0007669"/>
    <property type="project" value="UniProtKB-KW"/>
</dbReference>
<dbReference type="Proteomes" id="UP000887575">
    <property type="component" value="Unassembled WGS sequence"/>
</dbReference>
<dbReference type="SMART" id="SM00838">
    <property type="entry name" value="EFG_C"/>
    <property type="match status" value="1"/>
</dbReference>
<comment type="pathway">
    <text evidence="1">Amino-acid degradation; L-lysine degradation via saccharopine pathway; glutaryl-CoA from L-lysine: step 1/6.</text>
</comment>
<dbReference type="Gene3D" id="1.10.8.60">
    <property type="match status" value="1"/>
</dbReference>
<dbReference type="GO" id="GO:0006412">
    <property type="term" value="P:translation"/>
    <property type="evidence" value="ECO:0007669"/>
    <property type="project" value="UniProtKB-KW"/>
</dbReference>
<dbReference type="SUPFAM" id="SSF52283">
    <property type="entry name" value="Formate/glycerate dehydrogenase catalytic domain-like"/>
    <property type="match status" value="1"/>
</dbReference>
<protein>
    <recommendedName>
        <fullName evidence="16">Tr-type G domain-containing protein</fullName>
    </recommendedName>
</protein>
<dbReference type="InterPro" id="IPR000795">
    <property type="entry name" value="T_Tr_GTP-bd_dom"/>
</dbReference>
<keyword evidence="14" id="KW-0175">Coiled coil</keyword>
<keyword evidence="9" id="KW-0560">Oxidoreductase</keyword>
<dbReference type="Gene3D" id="3.40.50.720">
    <property type="entry name" value="NAD(P)-binding Rossmann-like Domain"/>
    <property type="match status" value="2"/>
</dbReference>
<dbReference type="Pfam" id="PF00004">
    <property type="entry name" value="AAA"/>
    <property type="match status" value="1"/>
</dbReference>
<dbReference type="Pfam" id="PF16653">
    <property type="entry name" value="Sacchrp_dh_C"/>
    <property type="match status" value="1"/>
</dbReference>
<dbReference type="PROSITE" id="PS00301">
    <property type="entry name" value="G_TR_1"/>
    <property type="match status" value="1"/>
</dbReference>
<feature type="coiled-coil region" evidence="14">
    <location>
        <begin position="95"/>
        <end position="122"/>
    </location>
</feature>
<evidence type="ECO:0000256" key="13">
    <source>
        <dbReference type="ARBA" id="ARBA00025744"/>
    </source>
</evidence>
<dbReference type="InterPro" id="IPR027417">
    <property type="entry name" value="P-loop_NTPase"/>
</dbReference>
<comment type="pathway">
    <text evidence="2">Amino-acid degradation; L-lysine degradation via saccharopine pathway; glutaryl-CoA from L-lysine: step 2/6.</text>
</comment>
<dbReference type="Gene3D" id="2.40.30.10">
    <property type="entry name" value="Translation factors"/>
    <property type="match status" value="1"/>
</dbReference>
<keyword evidence="12" id="KW-0511">Multifunctional enzyme</keyword>
<keyword evidence="17" id="KW-1185">Reference proteome</keyword>
<dbReference type="InterPro" id="IPR035647">
    <property type="entry name" value="EFG_III/V"/>
</dbReference>
<dbReference type="SUPFAM" id="SSF54211">
    <property type="entry name" value="Ribosomal protein S5 domain 2-like"/>
    <property type="match status" value="1"/>
</dbReference>
<keyword evidence="10" id="KW-0496">Mitochondrion</keyword>
<evidence type="ECO:0000256" key="3">
    <source>
        <dbReference type="ARBA" id="ARBA00005624"/>
    </source>
</evidence>
<dbReference type="SMART" id="SM01003">
    <property type="entry name" value="AlaDh_PNT_N"/>
    <property type="match status" value="1"/>
</dbReference>
<dbReference type="Pfam" id="PF00009">
    <property type="entry name" value="GTP_EFTU"/>
    <property type="match status" value="1"/>
</dbReference>
<dbReference type="InterPro" id="IPR036291">
    <property type="entry name" value="NAD(P)-bd_dom_sf"/>
</dbReference>
<dbReference type="CDD" id="cd16262">
    <property type="entry name" value="EFG_III"/>
    <property type="match status" value="1"/>
</dbReference>